<evidence type="ECO:0000313" key="2">
    <source>
        <dbReference type="Proteomes" id="UP001140949"/>
    </source>
</evidence>
<dbReference type="AlphaFoldDB" id="A0AAX6GBN5"/>
<comment type="caution">
    <text evidence="1">The sequence shown here is derived from an EMBL/GenBank/DDBJ whole genome shotgun (WGS) entry which is preliminary data.</text>
</comment>
<proteinExistence type="predicted"/>
<accession>A0AAX6GBN5</accession>
<gene>
    <name evidence="1" type="ORF">M6B38_374195</name>
</gene>
<protein>
    <submittedName>
        <fullName evidence="1">Uncharacterized protein</fullName>
    </submittedName>
</protein>
<evidence type="ECO:0000313" key="1">
    <source>
        <dbReference type="EMBL" id="KAJ6826130.1"/>
    </source>
</evidence>
<sequence>MGDLRKAVALLARRHSDKIPDEARCDWRWCSATAVTEEREENVERESDVREYCAVRNFRELGRVNL</sequence>
<reference evidence="1" key="1">
    <citation type="journal article" date="2023" name="GigaByte">
        <title>Genome assembly of the bearded iris, Iris pallida Lam.</title>
        <authorList>
            <person name="Bruccoleri R.E."/>
            <person name="Oakeley E.J."/>
            <person name="Faust A.M.E."/>
            <person name="Altorfer M."/>
            <person name="Dessus-Babus S."/>
            <person name="Burckhardt D."/>
            <person name="Oertli M."/>
            <person name="Naumann U."/>
            <person name="Petersen F."/>
            <person name="Wong J."/>
        </authorList>
    </citation>
    <scope>NUCLEOTIDE SEQUENCE</scope>
    <source>
        <strain evidence="1">GSM-AAB239-AS_SAM_17_03QT</strain>
    </source>
</reference>
<dbReference type="EMBL" id="JANAVB010021197">
    <property type="protein sequence ID" value="KAJ6826130.1"/>
    <property type="molecule type" value="Genomic_DNA"/>
</dbReference>
<organism evidence="1 2">
    <name type="scientific">Iris pallida</name>
    <name type="common">Sweet iris</name>
    <dbReference type="NCBI Taxonomy" id="29817"/>
    <lineage>
        <taxon>Eukaryota</taxon>
        <taxon>Viridiplantae</taxon>
        <taxon>Streptophyta</taxon>
        <taxon>Embryophyta</taxon>
        <taxon>Tracheophyta</taxon>
        <taxon>Spermatophyta</taxon>
        <taxon>Magnoliopsida</taxon>
        <taxon>Liliopsida</taxon>
        <taxon>Asparagales</taxon>
        <taxon>Iridaceae</taxon>
        <taxon>Iridoideae</taxon>
        <taxon>Irideae</taxon>
        <taxon>Iris</taxon>
    </lineage>
</organism>
<name>A0AAX6GBN5_IRIPA</name>
<dbReference type="Proteomes" id="UP001140949">
    <property type="component" value="Unassembled WGS sequence"/>
</dbReference>
<keyword evidence="2" id="KW-1185">Reference proteome</keyword>
<reference evidence="1" key="2">
    <citation type="submission" date="2023-04" db="EMBL/GenBank/DDBJ databases">
        <authorList>
            <person name="Bruccoleri R.E."/>
            <person name="Oakeley E.J."/>
            <person name="Faust A.-M."/>
            <person name="Dessus-Babus S."/>
            <person name="Altorfer M."/>
            <person name="Burckhardt D."/>
            <person name="Oertli M."/>
            <person name="Naumann U."/>
            <person name="Petersen F."/>
            <person name="Wong J."/>
        </authorList>
    </citation>
    <scope>NUCLEOTIDE SEQUENCE</scope>
    <source>
        <strain evidence="1">GSM-AAB239-AS_SAM_17_03QT</strain>
        <tissue evidence="1">Leaf</tissue>
    </source>
</reference>